<gene>
    <name evidence="4" type="ORF">C6Y45_04010</name>
</gene>
<evidence type="ECO:0000256" key="3">
    <source>
        <dbReference type="SAM" id="Phobius"/>
    </source>
</evidence>
<keyword evidence="5" id="KW-1185">Reference proteome</keyword>
<dbReference type="InterPro" id="IPR052928">
    <property type="entry name" value="Desiccation-related_membrane"/>
</dbReference>
<dbReference type="EMBL" id="PZJJ01000004">
    <property type="protein sequence ID" value="PTL39817.1"/>
    <property type="molecule type" value="Genomic_DNA"/>
</dbReference>
<protein>
    <recommendedName>
        <fullName evidence="6">YtxH domain-containing protein</fullName>
    </recommendedName>
</protein>
<feature type="transmembrane region" description="Helical" evidence="3">
    <location>
        <begin position="12"/>
        <end position="30"/>
    </location>
</feature>
<keyword evidence="3" id="KW-0472">Membrane</keyword>
<keyword evidence="3" id="KW-1133">Transmembrane helix</keyword>
<accession>A0A2T4U8W4</accession>
<name>A0A2T4U8W4_9BACI</name>
<dbReference type="OrthoDB" id="9810874at2"/>
<evidence type="ECO:0008006" key="6">
    <source>
        <dbReference type="Google" id="ProtNLM"/>
    </source>
</evidence>
<dbReference type="AlphaFoldDB" id="A0A2T4U8W4"/>
<dbReference type="InterPro" id="IPR024623">
    <property type="entry name" value="YtxH"/>
</dbReference>
<keyword evidence="1" id="KW-0175">Coiled coil</keyword>
<dbReference type="Pfam" id="PF12732">
    <property type="entry name" value="YtxH"/>
    <property type="match status" value="1"/>
</dbReference>
<dbReference type="PANTHER" id="PTHR35792:SF1">
    <property type="entry name" value="SLL0268 PROTEIN"/>
    <property type="match status" value="1"/>
</dbReference>
<feature type="region of interest" description="Disordered" evidence="2">
    <location>
        <begin position="46"/>
        <end position="78"/>
    </location>
</feature>
<dbReference type="PANTHER" id="PTHR35792">
    <property type="entry name" value="GENERAL STRESS PROTEIN"/>
    <property type="match status" value="1"/>
</dbReference>
<comment type="caution">
    <text evidence="4">The sequence shown here is derived from an EMBL/GenBank/DDBJ whole genome shotgun (WGS) entry which is preliminary data.</text>
</comment>
<proteinExistence type="predicted"/>
<organism evidence="4 5">
    <name type="scientific">Alkalicoccus saliphilus</name>
    <dbReference type="NCBI Taxonomy" id="200989"/>
    <lineage>
        <taxon>Bacteria</taxon>
        <taxon>Bacillati</taxon>
        <taxon>Bacillota</taxon>
        <taxon>Bacilli</taxon>
        <taxon>Bacillales</taxon>
        <taxon>Bacillaceae</taxon>
        <taxon>Alkalicoccus</taxon>
    </lineage>
</organism>
<dbReference type="Gene3D" id="1.20.120.20">
    <property type="entry name" value="Apolipoprotein"/>
    <property type="match status" value="1"/>
</dbReference>
<sequence length="151" mass="16664">MSEENGINTKDFFLGTLIGALAGAVIAFLLTPASGREFREGINEQARTAKDKTSEWTNQAVEKGGSVASSAREGTTGLGEKIRRGTRSLRRNMQELTDSADYLVDDFDDLSEDIAASVRQEVEDLQRSVEELIREVEAYEKEKSDGDNYHA</sequence>
<evidence type="ECO:0000313" key="4">
    <source>
        <dbReference type="EMBL" id="PTL39817.1"/>
    </source>
</evidence>
<evidence type="ECO:0000256" key="2">
    <source>
        <dbReference type="SAM" id="MobiDB-lite"/>
    </source>
</evidence>
<reference evidence="4 5" key="1">
    <citation type="submission" date="2018-03" db="EMBL/GenBank/DDBJ databases">
        <title>Alkalicoccus saliphilus sp. nov., isolated from a mineral pool.</title>
        <authorList>
            <person name="Zhao B."/>
        </authorList>
    </citation>
    <scope>NUCLEOTIDE SEQUENCE [LARGE SCALE GENOMIC DNA]</scope>
    <source>
        <strain evidence="4 5">6AG</strain>
    </source>
</reference>
<dbReference type="Proteomes" id="UP000240509">
    <property type="component" value="Unassembled WGS sequence"/>
</dbReference>
<keyword evidence="3" id="KW-0812">Transmembrane</keyword>
<evidence type="ECO:0000256" key="1">
    <source>
        <dbReference type="SAM" id="Coils"/>
    </source>
</evidence>
<feature type="coiled-coil region" evidence="1">
    <location>
        <begin position="115"/>
        <end position="142"/>
    </location>
</feature>
<dbReference type="RefSeq" id="WP_107583739.1">
    <property type="nucleotide sequence ID" value="NZ_PZJJ01000004.1"/>
</dbReference>
<evidence type="ECO:0000313" key="5">
    <source>
        <dbReference type="Proteomes" id="UP000240509"/>
    </source>
</evidence>